<evidence type="ECO:0000313" key="1">
    <source>
        <dbReference type="EMBL" id="CAG8481525.1"/>
    </source>
</evidence>
<keyword evidence="2" id="KW-1185">Reference proteome</keyword>
<proteinExistence type="predicted"/>
<sequence>MSLCSEKLTLWIFIEGSSRFKKFPVEWNDSPPDLDDLASRLCEKEDILNQGTLLTNLYPFSDSEVRCQLSTSWFRSRFQHTNGLCEVKKKINEEQVDDDFALNKIIEEVQPDERGKREIGKQAYGEWEIGEVLEKILHKSARTIYDINQFDITEKIPPDPEISVAVEHVQSKESKLYLKSEEWLDGSRGFGPVNYSVYLEEFVLLVCEAKKENFEKGAAQNIVQMHSSVADGFFFNGLDPPKYSQLEVSGPHMCDFGNFGRDEMIKDAKKIANYIAFSLQMQISDLDSNKKLHL</sequence>
<evidence type="ECO:0000313" key="2">
    <source>
        <dbReference type="Proteomes" id="UP000789508"/>
    </source>
</evidence>
<dbReference type="OrthoDB" id="2410986at2759"/>
<accession>A0A9N8W8Y4</accession>
<dbReference type="Proteomes" id="UP000789508">
    <property type="component" value="Unassembled WGS sequence"/>
</dbReference>
<dbReference type="AlphaFoldDB" id="A0A9N8W8Y4"/>
<comment type="caution">
    <text evidence="1">The sequence shown here is derived from an EMBL/GenBank/DDBJ whole genome shotgun (WGS) entry which is preliminary data.</text>
</comment>
<protein>
    <submittedName>
        <fullName evidence="1">14452_t:CDS:1</fullName>
    </submittedName>
</protein>
<reference evidence="1" key="1">
    <citation type="submission" date="2021-06" db="EMBL/GenBank/DDBJ databases">
        <authorList>
            <person name="Kallberg Y."/>
            <person name="Tangrot J."/>
            <person name="Rosling A."/>
        </authorList>
    </citation>
    <scope>NUCLEOTIDE SEQUENCE</scope>
    <source>
        <strain evidence="1">FL130A</strain>
    </source>
</reference>
<organism evidence="1 2">
    <name type="scientific">Ambispora leptoticha</name>
    <dbReference type="NCBI Taxonomy" id="144679"/>
    <lineage>
        <taxon>Eukaryota</taxon>
        <taxon>Fungi</taxon>
        <taxon>Fungi incertae sedis</taxon>
        <taxon>Mucoromycota</taxon>
        <taxon>Glomeromycotina</taxon>
        <taxon>Glomeromycetes</taxon>
        <taxon>Archaeosporales</taxon>
        <taxon>Ambisporaceae</taxon>
        <taxon>Ambispora</taxon>
    </lineage>
</organism>
<gene>
    <name evidence="1" type="ORF">ALEPTO_LOCUS2512</name>
</gene>
<name>A0A9N8W8Y4_9GLOM</name>
<dbReference type="EMBL" id="CAJVPS010000374">
    <property type="protein sequence ID" value="CAG8481525.1"/>
    <property type="molecule type" value="Genomic_DNA"/>
</dbReference>